<reference evidence="2" key="1">
    <citation type="submission" date="2022-11" db="UniProtKB">
        <authorList>
            <consortium name="WormBaseParasite"/>
        </authorList>
    </citation>
    <scope>IDENTIFICATION</scope>
</reference>
<proteinExistence type="predicted"/>
<evidence type="ECO:0000313" key="2">
    <source>
        <dbReference type="WBParaSite" id="JU765_v2.g16090.t1"/>
    </source>
</evidence>
<accession>A0AC34QGF4</accession>
<sequence>MLGAKISEDKAFPAKLKGIAIGNGFMNVKMLTNSLILWSNYHGRFSLDLYNIDPYNYYEDCYAGSLITYFGKPRRESYLNWKAAKDATYHNTADLMNRDSTDPLWGYPCFQEDYVAGYFNKPEVQDAFHIDPAWRQANLTFADCNNNLYNNYKLTYDDMQPYFETMIKNLADFHILIYNGDVDTVCNFLGDARFIDKVASANGFTHGDRQRWNFRRQLAGFYQRYTRAANNFVIDVLTVKGAGHMVPLDRPGPSLQMITNFLKNNDYNIGNSIDATAQPQPLLNIGTTTGKSGATLSAFSFVLSSAIFVLFLQI</sequence>
<name>A0AC34QGF4_9BILA</name>
<dbReference type="WBParaSite" id="JU765_v2.g16090.t1">
    <property type="protein sequence ID" value="JU765_v2.g16090.t1"/>
    <property type="gene ID" value="JU765_v2.g16090"/>
</dbReference>
<evidence type="ECO:0000313" key="1">
    <source>
        <dbReference type="Proteomes" id="UP000887576"/>
    </source>
</evidence>
<dbReference type="Proteomes" id="UP000887576">
    <property type="component" value="Unplaced"/>
</dbReference>
<organism evidence="1 2">
    <name type="scientific">Panagrolaimus sp. JU765</name>
    <dbReference type="NCBI Taxonomy" id="591449"/>
    <lineage>
        <taxon>Eukaryota</taxon>
        <taxon>Metazoa</taxon>
        <taxon>Ecdysozoa</taxon>
        <taxon>Nematoda</taxon>
        <taxon>Chromadorea</taxon>
        <taxon>Rhabditida</taxon>
        <taxon>Tylenchina</taxon>
        <taxon>Panagrolaimomorpha</taxon>
        <taxon>Panagrolaimoidea</taxon>
        <taxon>Panagrolaimidae</taxon>
        <taxon>Panagrolaimus</taxon>
    </lineage>
</organism>
<protein>
    <submittedName>
        <fullName evidence="2">Serine carboxypeptidase</fullName>
    </submittedName>
</protein>